<accession>A0A9N7NSM8</accession>
<gene>
    <name evidence="2" type="ORF">SHERM_02479</name>
</gene>
<dbReference type="OrthoDB" id="1295485at2759"/>
<dbReference type="PANTHER" id="PTHR37728:SF1">
    <property type="entry name" value="OS06G0132300 PROTEIN"/>
    <property type="match status" value="1"/>
</dbReference>
<proteinExistence type="predicted"/>
<dbReference type="PANTHER" id="PTHR37728">
    <property type="entry name" value="BNAA04G26730D PROTEIN"/>
    <property type="match status" value="1"/>
</dbReference>
<keyword evidence="3" id="KW-1185">Reference proteome</keyword>
<evidence type="ECO:0000313" key="2">
    <source>
        <dbReference type="EMBL" id="CAA0834667.1"/>
    </source>
</evidence>
<evidence type="ECO:0000256" key="1">
    <source>
        <dbReference type="SAM" id="MobiDB-lite"/>
    </source>
</evidence>
<dbReference type="AlphaFoldDB" id="A0A9N7NSM8"/>
<dbReference type="EMBL" id="CACSLK010028053">
    <property type="protein sequence ID" value="CAA0834667.1"/>
    <property type="molecule type" value="Genomic_DNA"/>
</dbReference>
<feature type="region of interest" description="Disordered" evidence="1">
    <location>
        <begin position="112"/>
        <end position="146"/>
    </location>
</feature>
<reference evidence="2" key="1">
    <citation type="submission" date="2019-12" db="EMBL/GenBank/DDBJ databases">
        <authorList>
            <person name="Scholes J."/>
        </authorList>
    </citation>
    <scope>NUCLEOTIDE SEQUENCE</scope>
</reference>
<organism evidence="2 3">
    <name type="scientific">Striga hermonthica</name>
    <name type="common">Purple witchweed</name>
    <name type="synonym">Buchnera hermonthica</name>
    <dbReference type="NCBI Taxonomy" id="68872"/>
    <lineage>
        <taxon>Eukaryota</taxon>
        <taxon>Viridiplantae</taxon>
        <taxon>Streptophyta</taxon>
        <taxon>Embryophyta</taxon>
        <taxon>Tracheophyta</taxon>
        <taxon>Spermatophyta</taxon>
        <taxon>Magnoliopsida</taxon>
        <taxon>eudicotyledons</taxon>
        <taxon>Gunneridae</taxon>
        <taxon>Pentapetalae</taxon>
        <taxon>asterids</taxon>
        <taxon>lamiids</taxon>
        <taxon>Lamiales</taxon>
        <taxon>Orobanchaceae</taxon>
        <taxon>Buchnereae</taxon>
        <taxon>Striga</taxon>
    </lineage>
</organism>
<feature type="compositionally biased region" description="Basic and acidic residues" evidence="1">
    <location>
        <begin position="120"/>
        <end position="132"/>
    </location>
</feature>
<feature type="compositionally biased region" description="Polar residues" evidence="1">
    <location>
        <begin position="38"/>
        <end position="48"/>
    </location>
</feature>
<feature type="region of interest" description="Disordered" evidence="1">
    <location>
        <begin position="1"/>
        <end position="64"/>
    </location>
</feature>
<feature type="compositionally biased region" description="Polar residues" evidence="1">
    <location>
        <begin position="1"/>
        <end position="28"/>
    </location>
</feature>
<evidence type="ECO:0000313" key="3">
    <source>
        <dbReference type="Proteomes" id="UP001153555"/>
    </source>
</evidence>
<comment type="caution">
    <text evidence="2">The sequence shown here is derived from an EMBL/GenBank/DDBJ whole genome shotgun (WGS) entry which is preliminary data.</text>
</comment>
<name>A0A9N7NSM8_STRHE</name>
<protein>
    <submittedName>
        <fullName evidence="2">Uncharacterized protein</fullName>
    </submittedName>
</protein>
<sequence length="168" mass="18500">MWTALQLHSPTSWPPNTVTTTAGTPQRRQQLHPPKSCPPNTISTTAGTPQRRHPTLSVGKPGSGRTFSRAVIVKALKSDEPKLLVKAPKSDAMTIPSGADVLRALEMAAAERAKRKKEKKREAGVISRKKENQGTPRNLDAVRPLSVKSEWDDRLEELERRLEQLASG</sequence>
<dbReference type="Proteomes" id="UP001153555">
    <property type="component" value="Unassembled WGS sequence"/>
</dbReference>